<dbReference type="GO" id="GO:0000462">
    <property type="term" value="P:maturation of SSU-rRNA from tricistronic rRNA transcript (SSU-rRNA, 5.8S rRNA, LSU-rRNA)"/>
    <property type="evidence" value="ECO:0007669"/>
    <property type="project" value="TreeGrafter"/>
</dbReference>
<reference evidence="2" key="1">
    <citation type="submission" date="2023-05" db="EMBL/GenBank/DDBJ databases">
        <title>Nepenthes gracilis genome sequencing.</title>
        <authorList>
            <person name="Fukushima K."/>
        </authorList>
    </citation>
    <scope>NUCLEOTIDE SEQUENCE</scope>
    <source>
        <strain evidence="2">SING2019-196</strain>
    </source>
</reference>
<comment type="caution">
    <text evidence="2">The sequence shown here is derived from an EMBL/GenBank/DDBJ whole genome shotgun (WGS) entry which is preliminary data.</text>
</comment>
<dbReference type="EMBL" id="BSYO01000011">
    <property type="protein sequence ID" value="GMH11445.1"/>
    <property type="molecule type" value="Genomic_DNA"/>
</dbReference>
<organism evidence="2 3">
    <name type="scientific">Nepenthes gracilis</name>
    <name type="common">Slender pitcher plant</name>
    <dbReference type="NCBI Taxonomy" id="150966"/>
    <lineage>
        <taxon>Eukaryota</taxon>
        <taxon>Viridiplantae</taxon>
        <taxon>Streptophyta</taxon>
        <taxon>Embryophyta</taxon>
        <taxon>Tracheophyta</taxon>
        <taxon>Spermatophyta</taxon>
        <taxon>Magnoliopsida</taxon>
        <taxon>eudicotyledons</taxon>
        <taxon>Gunneridae</taxon>
        <taxon>Pentapetalae</taxon>
        <taxon>Caryophyllales</taxon>
        <taxon>Nepenthaceae</taxon>
        <taxon>Nepenthes</taxon>
    </lineage>
</organism>
<dbReference type="GO" id="GO:0005730">
    <property type="term" value="C:nucleolus"/>
    <property type="evidence" value="ECO:0007669"/>
    <property type="project" value="TreeGrafter"/>
</dbReference>
<feature type="compositionally biased region" description="Basic residues" evidence="1">
    <location>
        <begin position="242"/>
        <end position="268"/>
    </location>
</feature>
<keyword evidence="3" id="KW-1185">Reference proteome</keyword>
<sequence>MKTWLDITSLDNCYKTSYIHSIEDRLKLYLNNVKLNAFKEYDVAQFYKTHFTTTLAERKRERTCAVTVAYRCCLPSGNSKSVDLTATKMHKNKQGAKGGTSRSLMESNDQDLDIRNIMKEIELLGSSCMTWKERKELENKKIVTLGGKPPKKQRLPLSVARVVMKKQKEREQKMLKENPMLERLRGNLGKITKQPAVRHRSECIVLKPSEGHFRNGVLDVKNLLRPTPSSSNNDSSVFIASRGKKKRGGLKRGGKKNHGKKNGGRKRH</sequence>
<gene>
    <name evidence="2" type="ORF">Nepgr_013286</name>
</gene>
<dbReference type="InterPro" id="IPR053030">
    <property type="entry name" value="Ribosomal_biogenesis_FAF1-like"/>
</dbReference>
<dbReference type="Pfam" id="PF15375">
    <property type="entry name" value="FSAF1"/>
    <property type="match status" value="1"/>
</dbReference>
<feature type="region of interest" description="Disordered" evidence="1">
    <location>
        <begin position="224"/>
        <end position="268"/>
    </location>
</feature>
<proteinExistence type="predicted"/>
<accession>A0AAD3XP86</accession>
<evidence type="ECO:0000256" key="1">
    <source>
        <dbReference type="SAM" id="MobiDB-lite"/>
    </source>
</evidence>
<dbReference type="AlphaFoldDB" id="A0AAD3XP86"/>
<name>A0AAD3XP86_NEPGR</name>
<dbReference type="PANTHER" id="PTHR28096">
    <property type="entry name" value="PROTEIN FAF1"/>
    <property type="match status" value="1"/>
</dbReference>
<evidence type="ECO:0000313" key="2">
    <source>
        <dbReference type="EMBL" id="GMH11445.1"/>
    </source>
</evidence>
<dbReference type="Proteomes" id="UP001279734">
    <property type="component" value="Unassembled WGS sequence"/>
</dbReference>
<evidence type="ECO:0000313" key="3">
    <source>
        <dbReference type="Proteomes" id="UP001279734"/>
    </source>
</evidence>
<protein>
    <submittedName>
        <fullName evidence="2">Uncharacterized protein</fullName>
    </submittedName>
</protein>
<dbReference type="PANTHER" id="PTHR28096:SF1">
    <property type="entry name" value="PROTEIN FAF1"/>
    <property type="match status" value="1"/>
</dbReference>
<dbReference type="InterPro" id="IPR027973">
    <property type="entry name" value="FSAF1-like"/>
</dbReference>
<feature type="compositionally biased region" description="Polar residues" evidence="1">
    <location>
        <begin position="227"/>
        <end position="238"/>
    </location>
</feature>